<sequence>MSSITLAASCTSVGVRSSPHATANITFLALSIFVSSNGFSIAFLAASTALFSHAP</sequence>
<evidence type="ECO:0000313" key="2">
    <source>
        <dbReference type="EMBL" id="OQB42305.1"/>
    </source>
</evidence>
<dbReference type="Proteomes" id="UP000485621">
    <property type="component" value="Unassembled WGS sequence"/>
</dbReference>
<dbReference type="AlphaFoldDB" id="A0A1V5ZPW3"/>
<organism evidence="2">
    <name type="scientific">candidate division CPR1 bacterium ADurb.Bin160</name>
    <dbReference type="NCBI Taxonomy" id="1852826"/>
    <lineage>
        <taxon>Bacteria</taxon>
        <taxon>candidate division CPR1</taxon>
    </lineage>
</organism>
<accession>A0A1V5ZPW3</accession>
<evidence type="ECO:0000256" key="1">
    <source>
        <dbReference type="SAM" id="Phobius"/>
    </source>
</evidence>
<name>A0A1V5ZPW3_9BACT</name>
<protein>
    <submittedName>
        <fullName evidence="2">Uncharacterized protein</fullName>
    </submittedName>
</protein>
<gene>
    <name evidence="2" type="ORF">BWY04_00371</name>
</gene>
<proteinExistence type="predicted"/>
<dbReference type="EMBL" id="MWDB01000004">
    <property type="protein sequence ID" value="OQB42305.1"/>
    <property type="molecule type" value="Genomic_DNA"/>
</dbReference>
<comment type="caution">
    <text evidence="2">The sequence shown here is derived from an EMBL/GenBank/DDBJ whole genome shotgun (WGS) entry which is preliminary data.</text>
</comment>
<keyword evidence="1" id="KW-0472">Membrane</keyword>
<reference evidence="2" key="1">
    <citation type="submission" date="2017-02" db="EMBL/GenBank/DDBJ databases">
        <title>Delving into the versatile metabolic prowess of the omnipresent phylum Bacteroidetes.</title>
        <authorList>
            <person name="Nobu M.K."/>
            <person name="Mei R."/>
            <person name="Narihiro T."/>
            <person name="Kuroda K."/>
            <person name="Liu W.-T."/>
        </authorList>
    </citation>
    <scope>NUCLEOTIDE SEQUENCE</scope>
    <source>
        <strain evidence="2">ADurb.Bin160</strain>
    </source>
</reference>
<keyword evidence="1" id="KW-0812">Transmembrane</keyword>
<keyword evidence="1" id="KW-1133">Transmembrane helix</keyword>
<feature type="transmembrane region" description="Helical" evidence="1">
    <location>
        <begin position="27"/>
        <end position="51"/>
    </location>
</feature>